<name>A0A9Q0F941_9ROSI</name>
<proteinExistence type="inferred from homology"/>
<evidence type="ECO:0000313" key="8">
    <source>
        <dbReference type="Proteomes" id="UP001141552"/>
    </source>
</evidence>
<feature type="domain" description="GST C-terminal" evidence="6">
    <location>
        <begin position="86"/>
        <end position="214"/>
    </location>
</feature>
<dbReference type="InterPro" id="IPR004045">
    <property type="entry name" value="Glutathione_S-Trfase_N"/>
</dbReference>
<dbReference type="InterPro" id="IPR004046">
    <property type="entry name" value="GST_C"/>
</dbReference>
<evidence type="ECO:0000259" key="5">
    <source>
        <dbReference type="PROSITE" id="PS50404"/>
    </source>
</evidence>
<comment type="caution">
    <text evidence="7">The sequence shown here is derived from an EMBL/GenBank/DDBJ whole genome shotgun (WGS) entry which is preliminary data.</text>
</comment>
<dbReference type="EC" id="2.5.1.18" evidence="1"/>
<keyword evidence="8" id="KW-1185">Reference proteome</keyword>
<dbReference type="GO" id="GO:0005737">
    <property type="term" value="C:cytoplasm"/>
    <property type="evidence" value="ECO:0007669"/>
    <property type="project" value="TreeGrafter"/>
</dbReference>
<dbReference type="Pfam" id="PF02798">
    <property type="entry name" value="GST_N"/>
    <property type="match status" value="1"/>
</dbReference>
<dbReference type="SFLD" id="SFLDS00019">
    <property type="entry name" value="Glutathione_Transferase_(cytos"/>
    <property type="match status" value="1"/>
</dbReference>
<dbReference type="Gene3D" id="3.40.30.10">
    <property type="entry name" value="Glutaredoxin"/>
    <property type="match status" value="1"/>
</dbReference>
<evidence type="ECO:0000256" key="4">
    <source>
        <dbReference type="RuleBase" id="RU003494"/>
    </source>
</evidence>
<protein>
    <recommendedName>
        <fullName evidence="1">glutathione transferase</fullName>
        <ecNumber evidence="1">2.5.1.18</ecNumber>
    </recommendedName>
</protein>
<dbReference type="Proteomes" id="UP001141552">
    <property type="component" value="Unassembled WGS sequence"/>
</dbReference>
<reference evidence="7" key="1">
    <citation type="submission" date="2022-02" db="EMBL/GenBank/DDBJ databases">
        <authorList>
            <person name="Henning P.M."/>
            <person name="McCubbin A.G."/>
            <person name="Shore J.S."/>
        </authorList>
    </citation>
    <scope>NUCLEOTIDE SEQUENCE</scope>
    <source>
        <strain evidence="7">F60SS</strain>
        <tissue evidence="7">Leaves</tissue>
    </source>
</reference>
<dbReference type="AlphaFoldDB" id="A0A9Q0F941"/>
<dbReference type="InterPro" id="IPR036282">
    <property type="entry name" value="Glutathione-S-Trfase_C_sf"/>
</dbReference>
<dbReference type="InterPro" id="IPR010987">
    <property type="entry name" value="Glutathione-S-Trfase_C-like"/>
</dbReference>
<evidence type="ECO:0000256" key="2">
    <source>
        <dbReference type="ARBA" id="ARBA00022679"/>
    </source>
</evidence>
<reference evidence="7" key="2">
    <citation type="journal article" date="2023" name="Plants (Basel)">
        <title>Annotation of the Turnera subulata (Passifloraceae) Draft Genome Reveals the S-Locus Evolved after the Divergence of Turneroideae from Passifloroideae in a Stepwise Manner.</title>
        <authorList>
            <person name="Henning P.M."/>
            <person name="Roalson E.H."/>
            <person name="Mir W."/>
            <person name="McCubbin A.G."/>
            <person name="Shore J.S."/>
        </authorList>
    </citation>
    <scope>NUCLEOTIDE SEQUENCE</scope>
    <source>
        <strain evidence="7">F60SS</strain>
    </source>
</reference>
<dbReference type="SUPFAM" id="SSF52833">
    <property type="entry name" value="Thioredoxin-like"/>
    <property type="match status" value="1"/>
</dbReference>
<dbReference type="SFLD" id="SFLDG00358">
    <property type="entry name" value="Main_(cytGST)"/>
    <property type="match status" value="1"/>
</dbReference>
<evidence type="ECO:0000313" key="7">
    <source>
        <dbReference type="EMBL" id="KAJ4826011.1"/>
    </source>
</evidence>
<dbReference type="SUPFAM" id="SSF47616">
    <property type="entry name" value="GST C-terminal domain-like"/>
    <property type="match status" value="1"/>
</dbReference>
<dbReference type="FunFam" id="1.20.1050.10:FF:000012">
    <property type="entry name" value="Tau class glutathione S-transferase"/>
    <property type="match status" value="1"/>
</dbReference>
<dbReference type="GO" id="GO:0006749">
    <property type="term" value="P:glutathione metabolic process"/>
    <property type="evidence" value="ECO:0007669"/>
    <property type="project" value="InterPro"/>
</dbReference>
<dbReference type="Gene3D" id="1.20.1050.10">
    <property type="match status" value="1"/>
</dbReference>
<dbReference type="InterPro" id="IPR036249">
    <property type="entry name" value="Thioredoxin-like_sf"/>
</dbReference>
<feature type="domain" description="GST N-terminal" evidence="5">
    <location>
        <begin position="2"/>
        <end position="81"/>
    </location>
</feature>
<dbReference type="Pfam" id="PF00043">
    <property type="entry name" value="GST_C"/>
    <property type="match status" value="1"/>
</dbReference>
<evidence type="ECO:0000256" key="1">
    <source>
        <dbReference type="ARBA" id="ARBA00012452"/>
    </source>
</evidence>
<gene>
    <name evidence="7" type="ORF">Tsubulata_023681</name>
</gene>
<dbReference type="SFLD" id="SFLDG01152">
    <property type="entry name" value="Main.3:_Omega-_and_Tau-like"/>
    <property type="match status" value="1"/>
</dbReference>
<comment type="catalytic activity">
    <reaction evidence="3">
        <text>RX + glutathione = an S-substituted glutathione + a halide anion + H(+)</text>
        <dbReference type="Rhea" id="RHEA:16437"/>
        <dbReference type="ChEBI" id="CHEBI:15378"/>
        <dbReference type="ChEBI" id="CHEBI:16042"/>
        <dbReference type="ChEBI" id="CHEBI:17792"/>
        <dbReference type="ChEBI" id="CHEBI:57925"/>
        <dbReference type="ChEBI" id="CHEBI:90779"/>
        <dbReference type="EC" id="2.5.1.18"/>
    </reaction>
</comment>
<dbReference type="EMBL" id="JAKUCV010006763">
    <property type="protein sequence ID" value="KAJ4826011.1"/>
    <property type="molecule type" value="Genomic_DNA"/>
</dbReference>
<evidence type="ECO:0000259" key="6">
    <source>
        <dbReference type="PROSITE" id="PS50405"/>
    </source>
</evidence>
<dbReference type="CDD" id="cd03058">
    <property type="entry name" value="GST_N_Tau"/>
    <property type="match status" value="1"/>
</dbReference>
<dbReference type="PROSITE" id="PS50404">
    <property type="entry name" value="GST_NTER"/>
    <property type="match status" value="1"/>
</dbReference>
<dbReference type="FunFam" id="3.40.30.10:FF:000014">
    <property type="entry name" value="Tau class glutathione S-transferase"/>
    <property type="match status" value="1"/>
</dbReference>
<evidence type="ECO:0000256" key="3">
    <source>
        <dbReference type="ARBA" id="ARBA00047960"/>
    </source>
</evidence>
<dbReference type="OrthoDB" id="4951845at2759"/>
<dbReference type="InterPro" id="IPR040079">
    <property type="entry name" value="Glutathione_S-Trfase"/>
</dbReference>
<dbReference type="GO" id="GO:0004364">
    <property type="term" value="F:glutathione transferase activity"/>
    <property type="evidence" value="ECO:0007669"/>
    <property type="project" value="UniProtKB-EC"/>
</dbReference>
<dbReference type="InterPro" id="IPR045074">
    <property type="entry name" value="GST_C_Tau"/>
</dbReference>
<keyword evidence="2" id="KW-0808">Transferase</keyword>
<organism evidence="7 8">
    <name type="scientific">Turnera subulata</name>
    <dbReference type="NCBI Taxonomy" id="218843"/>
    <lineage>
        <taxon>Eukaryota</taxon>
        <taxon>Viridiplantae</taxon>
        <taxon>Streptophyta</taxon>
        <taxon>Embryophyta</taxon>
        <taxon>Tracheophyta</taxon>
        <taxon>Spermatophyta</taxon>
        <taxon>Magnoliopsida</taxon>
        <taxon>eudicotyledons</taxon>
        <taxon>Gunneridae</taxon>
        <taxon>Pentapetalae</taxon>
        <taxon>rosids</taxon>
        <taxon>fabids</taxon>
        <taxon>Malpighiales</taxon>
        <taxon>Passifloraceae</taxon>
        <taxon>Turnera</taxon>
    </lineage>
</organism>
<dbReference type="PROSITE" id="PS50405">
    <property type="entry name" value="GST_CTER"/>
    <property type="match status" value="1"/>
</dbReference>
<dbReference type="InterPro" id="IPR045073">
    <property type="entry name" value="Omega/Tau-like"/>
</dbReference>
<dbReference type="PANTHER" id="PTHR11260:SF676">
    <property type="entry name" value="GLUTATHIONE S-TRANSFERASE U8"/>
    <property type="match status" value="1"/>
</dbReference>
<sequence length="221" mass="25782">MGEVQVLGSWGSPYSRRVEMALKLKGVEYEFIEQDLANKSPLLLKYNPIHQKVPVLVHNGQAIAESVVILEYIDETWKGYPLLPQDPYGRARARFWAKFIDDKCYTAIWQTVWIKERKEREKAIEEASHHLKTLENELRDNKFFGGETIGLVDIVSNFFSFWPDIVQEAAGVEIVTEERFPFLCKWKIEFTSCSAIKENLPDRDKLLAYLKAQFTRSAWKY</sequence>
<comment type="similarity">
    <text evidence="4">Belongs to the GST superfamily.</text>
</comment>
<accession>A0A9Q0F941</accession>
<dbReference type="CDD" id="cd03185">
    <property type="entry name" value="GST_C_Tau"/>
    <property type="match status" value="1"/>
</dbReference>
<dbReference type="PANTHER" id="PTHR11260">
    <property type="entry name" value="GLUTATHIONE S-TRANSFERASE, GST, SUPERFAMILY, GST DOMAIN CONTAINING"/>
    <property type="match status" value="1"/>
</dbReference>